<feature type="signal peptide" evidence="1">
    <location>
        <begin position="1"/>
        <end position="21"/>
    </location>
</feature>
<dbReference type="EMBL" id="JANUGX010000004">
    <property type="protein sequence ID" value="MCS0588639.1"/>
    <property type="molecule type" value="Genomic_DNA"/>
</dbReference>
<name>A0ABT2A366_9BURK</name>
<gene>
    <name evidence="2" type="ORF">NX782_05430</name>
</gene>
<dbReference type="Gene3D" id="2.60.120.260">
    <property type="entry name" value="Galactose-binding domain-like"/>
    <property type="match status" value="1"/>
</dbReference>
<proteinExistence type="predicted"/>
<accession>A0ABT2A366</accession>
<evidence type="ECO:0000256" key="1">
    <source>
        <dbReference type="SAM" id="SignalP"/>
    </source>
</evidence>
<sequence length="188" mass="20045">MKPQHVLAAVAIAAAPVLALAAAPEPLPAAWMLTGQSPQKFVAGIDQDPGARGAKFLRNQAGDANAWAALAQQFSAQNYLGLRVRFRAALKTQDVSGWAGLWMRADNRAGRTIAFYNSADKPIRGSTDWQERSVVLDIPADAATITIGVICNGKGQVWIDRLGFEPVGQDVPVDVLPPDRVLLAVPVL</sequence>
<protein>
    <submittedName>
        <fullName evidence="2">Transcriptional regulator</fullName>
    </submittedName>
</protein>
<organism evidence="2 3">
    <name type="scientific">Massilia norwichensis</name>
    <dbReference type="NCBI Taxonomy" id="1442366"/>
    <lineage>
        <taxon>Bacteria</taxon>
        <taxon>Pseudomonadati</taxon>
        <taxon>Pseudomonadota</taxon>
        <taxon>Betaproteobacteria</taxon>
        <taxon>Burkholderiales</taxon>
        <taxon>Oxalobacteraceae</taxon>
        <taxon>Telluria group</taxon>
        <taxon>Massilia</taxon>
    </lineage>
</organism>
<reference evidence="2 3" key="1">
    <citation type="submission" date="2022-08" db="EMBL/GenBank/DDBJ databases">
        <title>Reclassification of Massilia species as members of the genera Telluria, Duganella, Pseudoduganella, Mokoshia gen. nov. and Zemynaea gen. nov. using orthogonal and non-orthogonal genome-based approaches.</title>
        <authorList>
            <person name="Bowman J.P."/>
        </authorList>
    </citation>
    <scope>NUCLEOTIDE SEQUENCE [LARGE SCALE GENOMIC DNA]</scope>
    <source>
        <strain evidence="2 3">LMG 28164</strain>
    </source>
</reference>
<dbReference type="Proteomes" id="UP001205560">
    <property type="component" value="Unassembled WGS sequence"/>
</dbReference>
<dbReference type="RefSeq" id="WP_258844393.1">
    <property type="nucleotide sequence ID" value="NZ_JANUGX010000004.1"/>
</dbReference>
<feature type="chain" id="PRO_5047371849" evidence="1">
    <location>
        <begin position="22"/>
        <end position="188"/>
    </location>
</feature>
<keyword evidence="1" id="KW-0732">Signal</keyword>
<keyword evidence="3" id="KW-1185">Reference proteome</keyword>
<comment type="caution">
    <text evidence="2">The sequence shown here is derived from an EMBL/GenBank/DDBJ whole genome shotgun (WGS) entry which is preliminary data.</text>
</comment>
<evidence type="ECO:0000313" key="2">
    <source>
        <dbReference type="EMBL" id="MCS0588639.1"/>
    </source>
</evidence>
<evidence type="ECO:0000313" key="3">
    <source>
        <dbReference type="Proteomes" id="UP001205560"/>
    </source>
</evidence>